<feature type="region of interest" description="Disordered" evidence="2">
    <location>
        <begin position="236"/>
        <end position="257"/>
    </location>
</feature>
<feature type="compositionally biased region" description="Low complexity" evidence="2">
    <location>
        <begin position="147"/>
        <end position="162"/>
    </location>
</feature>
<dbReference type="VEuPathDB" id="FungiDB:SPRG_13672"/>
<feature type="compositionally biased region" description="Polar residues" evidence="2">
    <location>
        <begin position="55"/>
        <end position="84"/>
    </location>
</feature>
<keyword evidence="3" id="KW-1133">Transmembrane helix</keyword>
<dbReference type="EMBL" id="KK583289">
    <property type="protein sequence ID" value="KDO21359.1"/>
    <property type="molecule type" value="Genomic_DNA"/>
</dbReference>
<keyword evidence="3" id="KW-0812">Transmembrane</keyword>
<feature type="coiled-coil region" evidence="1">
    <location>
        <begin position="200"/>
        <end position="231"/>
    </location>
</feature>
<dbReference type="KEGG" id="spar:SPRG_13672"/>
<organism evidence="4 5">
    <name type="scientific">Saprolegnia parasitica (strain CBS 223.65)</name>
    <dbReference type="NCBI Taxonomy" id="695850"/>
    <lineage>
        <taxon>Eukaryota</taxon>
        <taxon>Sar</taxon>
        <taxon>Stramenopiles</taxon>
        <taxon>Oomycota</taxon>
        <taxon>Saprolegniomycetes</taxon>
        <taxon>Saprolegniales</taxon>
        <taxon>Saprolegniaceae</taxon>
        <taxon>Saprolegnia</taxon>
    </lineage>
</organism>
<reference evidence="4 5" key="1">
    <citation type="journal article" date="2013" name="PLoS Genet.">
        <title>Distinctive expansion of potential virulence genes in the genome of the oomycete fish pathogen Saprolegnia parasitica.</title>
        <authorList>
            <person name="Jiang R.H."/>
            <person name="de Bruijn I."/>
            <person name="Haas B.J."/>
            <person name="Belmonte R."/>
            <person name="Lobach L."/>
            <person name="Christie J."/>
            <person name="van den Ackerveken G."/>
            <person name="Bottin A."/>
            <person name="Bulone V."/>
            <person name="Diaz-Moreno S.M."/>
            <person name="Dumas B."/>
            <person name="Fan L."/>
            <person name="Gaulin E."/>
            <person name="Govers F."/>
            <person name="Grenville-Briggs L.J."/>
            <person name="Horner N.R."/>
            <person name="Levin J.Z."/>
            <person name="Mammella M."/>
            <person name="Meijer H.J."/>
            <person name="Morris P."/>
            <person name="Nusbaum C."/>
            <person name="Oome S."/>
            <person name="Phillips A.J."/>
            <person name="van Rooyen D."/>
            <person name="Rzeszutek E."/>
            <person name="Saraiva M."/>
            <person name="Secombes C.J."/>
            <person name="Seidl M.F."/>
            <person name="Snel B."/>
            <person name="Stassen J.H."/>
            <person name="Sykes S."/>
            <person name="Tripathy S."/>
            <person name="van den Berg H."/>
            <person name="Vega-Arreguin J.C."/>
            <person name="Wawra S."/>
            <person name="Young S.K."/>
            <person name="Zeng Q."/>
            <person name="Dieguez-Uribeondo J."/>
            <person name="Russ C."/>
            <person name="Tyler B.M."/>
            <person name="van West P."/>
        </authorList>
    </citation>
    <scope>NUCLEOTIDE SEQUENCE [LARGE SCALE GENOMIC DNA]</scope>
    <source>
        <strain evidence="4 5">CBS 223.65</strain>
    </source>
</reference>
<evidence type="ECO:0000256" key="2">
    <source>
        <dbReference type="SAM" id="MobiDB-lite"/>
    </source>
</evidence>
<sequence>MTQEEQAAPAYRSRRVLLPAIAFVVGAIATIVVVATTTGVFDSAASSSAQDTSSGTEAPSSFTAIGDNTTALDVTTTAPNATPSGTGGASHLGATSTPVDPTAPGETMSHNTESSTTTSELASGSDSTWASASSSAAGSETWDSSASAAGSESWDNSSSSSSGPFDWDEIEPPASAGSGSNSTMPASVHTNDGNAAAVQARAIQAKLSQHLNRLRAQQKQLQRQIQLAQRVGQGSVKPTRFRSTMSGGVSVGPTKKEIPTSVSGLHTSIASTTAYNQQLQAQLAALAASRQNHK</sequence>
<name>A0A067BS73_SAPPC</name>
<keyword evidence="5" id="KW-1185">Reference proteome</keyword>
<keyword evidence="1" id="KW-0175">Coiled coil</keyword>
<dbReference type="AlphaFoldDB" id="A0A067BS73"/>
<dbReference type="RefSeq" id="XP_012207915.1">
    <property type="nucleotide sequence ID" value="XM_012352525.1"/>
</dbReference>
<dbReference type="Proteomes" id="UP000030745">
    <property type="component" value="Unassembled WGS sequence"/>
</dbReference>
<evidence type="ECO:0000256" key="3">
    <source>
        <dbReference type="SAM" id="Phobius"/>
    </source>
</evidence>
<protein>
    <submittedName>
        <fullName evidence="4">Uncharacterized protein</fullName>
    </submittedName>
</protein>
<proteinExistence type="predicted"/>
<dbReference type="OMA" id="ERWDSSA"/>
<feature type="region of interest" description="Disordered" evidence="2">
    <location>
        <begin position="44"/>
        <end position="190"/>
    </location>
</feature>
<evidence type="ECO:0000313" key="4">
    <source>
        <dbReference type="EMBL" id="KDO21359.1"/>
    </source>
</evidence>
<feature type="compositionally biased region" description="Low complexity" evidence="2">
    <location>
        <begin position="44"/>
        <end position="54"/>
    </location>
</feature>
<accession>A0A067BS73</accession>
<gene>
    <name evidence="4" type="ORF">SPRG_13672</name>
</gene>
<feature type="transmembrane region" description="Helical" evidence="3">
    <location>
        <begin position="16"/>
        <end position="41"/>
    </location>
</feature>
<feature type="compositionally biased region" description="Low complexity" evidence="2">
    <location>
        <begin position="106"/>
        <end position="139"/>
    </location>
</feature>
<feature type="compositionally biased region" description="Polar residues" evidence="2">
    <location>
        <begin position="177"/>
        <end position="190"/>
    </location>
</feature>
<evidence type="ECO:0000256" key="1">
    <source>
        <dbReference type="SAM" id="Coils"/>
    </source>
</evidence>
<dbReference type="GeneID" id="24135536"/>
<keyword evidence="3" id="KW-0472">Membrane</keyword>
<evidence type="ECO:0000313" key="5">
    <source>
        <dbReference type="Proteomes" id="UP000030745"/>
    </source>
</evidence>